<dbReference type="Pfam" id="PF00431">
    <property type="entry name" value="CUB"/>
    <property type="match status" value="2"/>
</dbReference>
<dbReference type="SMART" id="SM00216">
    <property type="entry name" value="VWD"/>
    <property type="match status" value="1"/>
</dbReference>
<dbReference type="GeneID" id="100373404"/>
<organism evidence="5 6">
    <name type="scientific">Saccoglossus kowalevskii</name>
    <name type="common">Acorn worm</name>
    <dbReference type="NCBI Taxonomy" id="10224"/>
    <lineage>
        <taxon>Eukaryota</taxon>
        <taxon>Metazoa</taxon>
        <taxon>Hemichordata</taxon>
        <taxon>Enteropneusta</taxon>
        <taxon>Harrimaniidae</taxon>
        <taxon>Saccoglossus</taxon>
    </lineage>
</organism>
<dbReference type="PANTHER" id="PTHR37860:SF1">
    <property type="match status" value="1"/>
</dbReference>
<keyword evidence="1" id="KW-1015">Disulfide bond</keyword>
<evidence type="ECO:0000313" key="6">
    <source>
        <dbReference type="RefSeq" id="XP_002732224.1"/>
    </source>
</evidence>
<name>A0ABM0GKZ9_SACKO</name>
<keyword evidence="5" id="KW-1185">Reference proteome</keyword>
<sequence length="566" mass="62985">MYIAGRGYETHVLAVNEKIVINSPNFPDESDNDFDCEWTIETVADAVLHVTFNSFNTETGFDRLYYQDLLGKNSVFQGDSIPEPFTSSTDHSGGVFGDPIDTVDGKVKTRTASFNVTVGNEYANVDGLDIVTGFYENAVYAEKAIVIEEGDKMITPTFTSRETTFTLKWTLKRHVLNVSFFGSDYMGHMCGLLGNADGDTDNDFMKPDGTVVGDADEFGESWKVKQNDGTNNTTEFCFLGGFAAVLFNGVMKMRLLVIISLVSLTLAAPKDVKSIGKRSGCNQNYNIPANGEVVITSPHFPGNYNNNANCVWIITTESNAVFRVEFTHFDVEDEYDRLTVFDGSNMLQSYDNSNKPESFTSTHSEIKFHFTSDSSFTLSGFRAIITSQRSVFGDPHMTTFDGRRYNFQGLCWYVLAKDCSSATPDFEITAKFEVKEDSTTDEVKTRTAAFNVTVGNEYANIDRLDVFTGRNDGKIAIDKIIQTVKDNKTITLSFVVKETKITLKWTLTKHVLNLSIFGSEYSGKLCGLMGNNDGDMDNDFQKPDGSLTDDVDDFGESWKVNDIRCD</sequence>
<reference evidence="6" key="1">
    <citation type="submission" date="2025-08" db="UniProtKB">
        <authorList>
            <consortium name="RefSeq"/>
        </authorList>
    </citation>
    <scope>IDENTIFICATION</scope>
    <source>
        <tissue evidence="6">Testes</tissue>
    </source>
</reference>
<dbReference type="SMART" id="SM00042">
    <property type="entry name" value="CUB"/>
    <property type="match status" value="2"/>
</dbReference>
<dbReference type="RefSeq" id="XP_002732224.1">
    <property type="nucleotide sequence ID" value="XM_002732178.2"/>
</dbReference>
<dbReference type="InterPro" id="IPR000859">
    <property type="entry name" value="CUB_dom"/>
</dbReference>
<feature type="domain" description="VWFD" evidence="4">
    <location>
        <begin position="46"/>
        <end position="231"/>
    </location>
</feature>
<comment type="caution">
    <text evidence="2">Lacks conserved residue(s) required for the propagation of feature annotation.</text>
</comment>
<dbReference type="InterPro" id="IPR001846">
    <property type="entry name" value="VWF_type-D"/>
</dbReference>
<gene>
    <name evidence="6" type="primary">LOC100373404</name>
</gene>
<dbReference type="PROSITE" id="PS51233">
    <property type="entry name" value="VWFD"/>
    <property type="match status" value="2"/>
</dbReference>
<feature type="domain" description="CUB" evidence="3">
    <location>
        <begin position="281"/>
        <end position="388"/>
    </location>
</feature>
<feature type="domain" description="VWFD" evidence="4">
    <location>
        <begin position="387"/>
        <end position="566"/>
    </location>
</feature>
<protein>
    <submittedName>
        <fullName evidence="6">Uncharacterized protein LOC100373404</fullName>
    </submittedName>
</protein>
<dbReference type="Pfam" id="PF00094">
    <property type="entry name" value="VWD"/>
    <property type="match status" value="2"/>
</dbReference>
<dbReference type="PROSITE" id="PS01180">
    <property type="entry name" value="CUB"/>
    <property type="match status" value="1"/>
</dbReference>
<dbReference type="InterPro" id="IPR035914">
    <property type="entry name" value="Sperma_CUB_dom_sf"/>
</dbReference>
<dbReference type="Proteomes" id="UP000694865">
    <property type="component" value="Unplaced"/>
</dbReference>
<dbReference type="SUPFAM" id="SSF49854">
    <property type="entry name" value="Spermadhesin, CUB domain"/>
    <property type="match status" value="2"/>
</dbReference>
<proteinExistence type="predicted"/>
<evidence type="ECO:0000259" key="4">
    <source>
        <dbReference type="PROSITE" id="PS51233"/>
    </source>
</evidence>
<evidence type="ECO:0000313" key="5">
    <source>
        <dbReference type="Proteomes" id="UP000694865"/>
    </source>
</evidence>
<evidence type="ECO:0000259" key="3">
    <source>
        <dbReference type="PROSITE" id="PS01180"/>
    </source>
</evidence>
<accession>A0ABM0GKZ9</accession>
<dbReference type="PANTHER" id="PTHR37860">
    <property type="entry name" value="AGAP008810-PA"/>
    <property type="match status" value="1"/>
</dbReference>
<dbReference type="Gene3D" id="2.60.120.290">
    <property type="entry name" value="Spermadhesin, CUB domain"/>
    <property type="match status" value="2"/>
</dbReference>
<evidence type="ECO:0000256" key="1">
    <source>
        <dbReference type="ARBA" id="ARBA00023157"/>
    </source>
</evidence>
<dbReference type="CDD" id="cd00041">
    <property type="entry name" value="CUB"/>
    <property type="match status" value="2"/>
</dbReference>
<evidence type="ECO:0000256" key="2">
    <source>
        <dbReference type="PROSITE-ProRule" id="PRU00059"/>
    </source>
</evidence>